<sequence>MHRPISIEAVRADRYGPANTRHVSQDYAIAGNGYAAGEPAAPIYRWLS</sequence>
<dbReference type="KEGG" id="lab:LA76x_0951"/>
<accession>A0A0S2DWY2</accession>
<evidence type="ECO:0000313" key="2">
    <source>
        <dbReference type="Proteomes" id="UP000060787"/>
    </source>
</evidence>
<keyword evidence="2" id="KW-1185">Reference proteome</keyword>
<dbReference type="AlphaFoldDB" id="A0A0S2DWY2"/>
<evidence type="ECO:0000313" key="1">
    <source>
        <dbReference type="EMBL" id="ALN79113.1"/>
    </source>
</evidence>
<organism evidence="1 2">
    <name type="scientific">Lysobacter antibioticus</name>
    <dbReference type="NCBI Taxonomy" id="84531"/>
    <lineage>
        <taxon>Bacteria</taxon>
        <taxon>Pseudomonadati</taxon>
        <taxon>Pseudomonadota</taxon>
        <taxon>Gammaproteobacteria</taxon>
        <taxon>Lysobacterales</taxon>
        <taxon>Lysobacteraceae</taxon>
        <taxon>Lysobacter</taxon>
    </lineage>
</organism>
<proteinExistence type="predicted"/>
<protein>
    <submittedName>
        <fullName evidence="1">Uncharacterized protein</fullName>
    </submittedName>
</protein>
<reference evidence="1 2" key="1">
    <citation type="journal article" date="2015" name="BMC Genomics">
        <title>Comparative genomics and metabolic profiling of the genus Lysobacter.</title>
        <authorList>
            <person name="de Bruijn I."/>
            <person name="Cheng X."/>
            <person name="de Jager V."/>
            <person name="Exposito R.G."/>
            <person name="Watrous J."/>
            <person name="Patel N."/>
            <person name="Postma J."/>
            <person name="Dorrestein P.C."/>
            <person name="Kobayashi D."/>
            <person name="Raaijmakers J.M."/>
        </authorList>
    </citation>
    <scope>NUCLEOTIDE SEQUENCE [LARGE SCALE GENOMIC DNA]</scope>
    <source>
        <strain evidence="1 2">76</strain>
    </source>
</reference>
<dbReference type="EMBL" id="CP011129">
    <property type="protein sequence ID" value="ALN79113.1"/>
    <property type="molecule type" value="Genomic_DNA"/>
</dbReference>
<dbReference type="Proteomes" id="UP000060787">
    <property type="component" value="Chromosome"/>
</dbReference>
<name>A0A0S2DWY2_LYSAN</name>
<gene>
    <name evidence="1" type="ORF">LA76x_0951</name>
</gene>
<dbReference type="KEGG" id="laq:GLA29479_2206"/>